<dbReference type="PANTHER" id="PTHR43464:SF19">
    <property type="entry name" value="UBIQUINONE BIOSYNTHESIS O-METHYLTRANSFERASE, MITOCHONDRIAL"/>
    <property type="match status" value="1"/>
</dbReference>
<dbReference type="InterPro" id="IPR010233">
    <property type="entry name" value="UbiG_MeTrfase"/>
</dbReference>
<accession>A0A9Q8TZA6</accession>
<dbReference type="HAMAP" id="MF_00472">
    <property type="entry name" value="UbiG"/>
    <property type="match status" value="1"/>
</dbReference>
<feature type="binding site" evidence="5">
    <location>
        <position position="119"/>
    </location>
    <ligand>
        <name>S-adenosyl-L-methionine</name>
        <dbReference type="ChEBI" id="CHEBI:59789"/>
    </ligand>
</feature>
<keyword evidence="3 5" id="KW-0831">Ubiquinone biosynthesis</keyword>
<dbReference type="AlphaFoldDB" id="A0A9Q8TZA6"/>
<comment type="catalytic activity">
    <reaction evidence="5">
        <text>a 3-(all-trans-polyprenyl)benzene-1,2-diol + S-adenosyl-L-methionine = a 2-methoxy-6-(all-trans-polyprenyl)phenol + S-adenosyl-L-homocysteine + H(+)</text>
        <dbReference type="Rhea" id="RHEA:31411"/>
        <dbReference type="Rhea" id="RHEA-COMP:9550"/>
        <dbReference type="Rhea" id="RHEA-COMP:9551"/>
        <dbReference type="ChEBI" id="CHEBI:15378"/>
        <dbReference type="ChEBI" id="CHEBI:57856"/>
        <dbReference type="ChEBI" id="CHEBI:59789"/>
        <dbReference type="ChEBI" id="CHEBI:62729"/>
        <dbReference type="ChEBI" id="CHEBI:62731"/>
        <dbReference type="EC" id="2.1.1.222"/>
    </reaction>
</comment>
<feature type="binding site" evidence="5">
    <location>
        <position position="36"/>
    </location>
    <ligand>
        <name>S-adenosyl-L-methionine</name>
        <dbReference type="ChEBI" id="CHEBI:59789"/>
    </ligand>
</feature>
<reference evidence="6" key="1">
    <citation type="submission" date="2022-05" db="EMBL/GenBank/DDBJ databases">
        <title>Single-amplified genomics reveal most streamlined microbe among free-living bacteria.</title>
        <authorList>
            <person name="Roda-Garcia J."/>
            <person name="Haro-Moreno J.M."/>
            <person name="Rodriguez-Valera F."/>
            <person name="Almagro-Moreno S."/>
            <person name="Lopez-Perez M."/>
        </authorList>
    </citation>
    <scope>NUCLEOTIDE SEQUENCE</scope>
    <source>
        <strain evidence="6">TMED112-D2-2</strain>
    </source>
</reference>
<keyword evidence="1 5" id="KW-0489">Methyltransferase</keyword>
<dbReference type="PANTHER" id="PTHR43464">
    <property type="entry name" value="METHYLTRANSFERASE"/>
    <property type="match status" value="1"/>
</dbReference>
<comment type="catalytic activity">
    <reaction evidence="5">
        <text>a 3-demethylubiquinol + S-adenosyl-L-methionine = a ubiquinol + S-adenosyl-L-homocysteine + H(+)</text>
        <dbReference type="Rhea" id="RHEA:44380"/>
        <dbReference type="Rhea" id="RHEA-COMP:9566"/>
        <dbReference type="Rhea" id="RHEA-COMP:10914"/>
        <dbReference type="ChEBI" id="CHEBI:15378"/>
        <dbReference type="ChEBI" id="CHEBI:17976"/>
        <dbReference type="ChEBI" id="CHEBI:57856"/>
        <dbReference type="ChEBI" id="CHEBI:59789"/>
        <dbReference type="ChEBI" id="CHEBI:84422"/>
        <dbReference type="EC" id="2.1.1.64"/>
    </reaction>
</comment>
<feature type="binding site" evidence="5">
    <location>
        <position position="76"/>
    </location>
    <ligand>
        <name>S-adenosyl-L-methionine</name>
        <dbReference type="ChEBI" id="CHEBI:59789"/>
    </ligand>
</feature>
<keyword evidence="4 5" id="KW-0949">S-adenosyl-L-methionine</keyword>
<evidence type="ECO:0000256" key="1">
    <source>
        <dbReference type="ARBA" id="ARBA00022603"/>
    </source>
</evidence>
<sequence>MENFDKSEIEKFSSLADQWWDPSGKFKPLHLINPLRADYISSKVNLKNKKILDVGCGGGILAESLALKGANVKGIDLADGPLEVAKIREQKRNLGITYEKIETSKLIKKKEKFDVITCLEMLEHVPDPEKTVKECSELLNNNGDIFFSTINRNLKAFTLAILGAEYILNILPKGTHDYEKLIKPSELLTYIDKGGLDFSEIKGMTYIPFFDIVKLSNDPSVNYIIHARKK</sequence>
<dbReference type="EC" id="2.1.1.222" evidence="5"/>
<evidence type="ECO:0000256" key="3">
    <source>
        <dbReference type="ARBA" id="ARBA00022688"/>
    </source>
</evidence>
<evidence type="ECO:0000256" key="5">
    <source>
        <dbReference type="HAMAP-Rule" id="MF_00472"/>
    </source>
</evidence>
<evidence type="ECO:0000313" key="6">
    <source>
        <dbReference type="EMBL" id="URQ62980.1"/>
    </source>
</evidence>
<dbReference type="CDD" id="cd02440">
    <property type="entry name" value="AdoMet_MTases"/>
    <property type="match status" value="1"/>
</dbReference>
<evidence type="ECO:0000256" key="2">
    <source>
        <dbReference type="ARBA" id="ARBA00022679"/>
    </source>
</evidence>
<comment type="pathway">
    <text evidence="5">Cofactor biosynthesis; ubiquinone biosynthesis.</text>
</comment>
<evidence type="ECO:0000256" key="4">
    <source>
        <dbReference type="ARBA" id="ARBA00022691"/>
    </source>
</evidence>
<dbReference type="NCBIfam" id="TIGR01983">
    <property type="entry name" value="UbiG"/>
    <property type="match status" value="1"/>
</dbReference>
<protein>
    <recommendedName>
        <fullName evidence="5">Ubiquinone biosynthesis O-methyltransferase</fullName>
    </recommendedName>
    <alternativeName>
        <fullName evidence="5">2-polyprenyl-6-hydroxyphenol methylase</fullName>
        <ecNumber evidence="5">2.1.1.222</ecNumber>
    </alternativeName>
    <alternativeName>
        <fullName evidence="5">3-demethylubiquinone 3-O-methyltransferase</fullName>
        <ecNumber evidence="5">2.1.1.64</ecNumber>
    </alternativeName>
</protein>
<evidence type="ECO:0000313" key="7">
    <source>
        <dbReference type="Proteomes" id="UP001056381"/>
    </source>
</evidence>
<dbReference type="GO" id="GO:0061542">
    <property type="term" value="F:3-demethylubiquinol 3-O-methyltransferase activity"/>
    <property type="evidence" value="ECO:0007669"/>
    <property type="project" value="UniProtKB-UniRule"/>
</dbReference>
<dbReference type="GO" id="GO:0032259">
    <property type="term" value="P:methylation"/>
    <property type="evidence" value="ECO:0007669"/>
    <property type="project" value="UniProtKB-KW"/>
</dbReference>
<dbReference type="GO" id="GO:0010420">
    <property type="term" value="F:polyprenyldihydroxybenzoate methyltransferase activity"/>
    <property type="evidence" value="ECO:0007669"/>
    <property type="project" value="InterPro"/>
</dbReference>
<comment type="similarity">
    <text evidence="5">Belongs to the methyltransferase superfamily. UbiG/COQ3 family.</text>
</comment>
<feature type="binding site" evidence="5">
    <location>
        <position position="55"/>
    </location>
    <ligand>
        <name>S-adenosyl-L-methionine</name>
        <dbReference type="ChEBI" id="CHEBI:59789"/>
    </ligand>
</feature>
<keyword evidence="2 5" id="KW-0808">Transferase</keyword>
<dbReference type="InterPro" id="IPR029063">
    <property type="entry name" value="SAM-dependent_MTases_sf"/>
</dbReference>
<organism evidence="6 7">
    <name type="scientific">SAR86 cluster bacterium</name>
    <dbReference type="NCBI Taxonomy" id="2030880"/>
    <lineage>
        <taxon>Bacteria</taxon>
        <taxon>Pseudomonadati</taxon>
        <taxon>Pseudomonadota</taxon>
        <taxon>Gammaproteobacteria</taxon>
        <taxon>SAR86 cluster</taxon>
    </lineage>
</organism>
<keyword evidence="7" id="KW-1185">Reference proteome</keyword>
<dbReference type="EC" id="2.1.1.64" evidence="5"/>
<dbReference type="Gene3D" id="3.40.50.150">
    <property type="entry name" value="Vaccinia Virus protein VP39"/>
    <property type="match status" value="1"/>
</dbReference>
<dbReference type="SUPFAM" id="SSF53335">
    <property type="entry name" value="S-adenosyl-L-methionine-dependent methyltransferases"/>
    <property type="match status" value="1"/>
</dbReference>
<dbReference type="GO" id="GO:0102208">
    <property type="term" value="F:2-polyprenyl-6-hydroxyphenol methylase activity"/>
    <property type="evidence" value="ECO:0007669"/>
    <property type="project" value="UniProtKB-EC"/>
</dbReference>
<gene>
    <name evidence="5 6" type="primary">ubiG</name>
    <name evidence="6" type="ORF">M9B40_04470</name>
</gene>
<dbReference type="Pfam" id="PF13489">
    <property type="entry name" value="Methyltransf_23"/>
    <property type="match status" value="1"/>
</dbReference>
<dbReference type="Proteomes" id="UP001056381">
    <property type="component" value="Chromosome"/>
</dbReference>
<proteinExistence type="inferred from homology"/>
<name>A0A9Q8TZA6_9GAMM</name>
<dbReference type="EMBL" id="CP097966">
    <property type="protein sequence ID" value="URQ62980.1"/>
    <property type="molecule type" value="Genomic_DNA"/>
</dbReference>
<comment type="function">
    <text evidence="5">O-methyltransferase that catalyzes the 2 O-methylation steps in the ubiquinone biosynthetic pathway.</text>
</comment>